<evidence type="ECO:0000256" key="8">
    <source>
        <dbReference type="ARBA" id="ARBA00041117"/>
    </source>
</evidence>
<evidence type="ECO:0000256" key="3">
    <source>
        <dbReference type="ARBA" id="ARBA00022692"/>
    </source>
</evidence>
<dbReference type="GO" id="GO:0000324">
    <property type="term" value="C:fungal-type vacuole"/>
    <property type="evidence" value="ECO:0007669"/>
    <property type="project" value="TreeGrafter"/>
</dbReference>
<keyword evidence="11" id="KW-1185">Reference proteome</keyword>
<organism evidence="10 11">
    <name type="scientific">[Candida] railenensis</name>
    <dbReference type="NCBI Taxonomy" id="45579"/>
    <lineage>
        <taxon>Eukaryota</taxon>
        <taxon>Fungi</taxon>
        <taxon>Dikarya</taxon>
        <taxon>Ascomycota</taxon>
        <taxon>Saccharomycotina</taxon>
        <taxon>Pichiomycetes</taxon>
        <taxon>Debaryomycetaceae</taxon>
        <taxon>Kurtzmaniella</taxon>
    </lineage>
</organism>
<dbReference type="PANTHER" id="PTHR31465">
    <property type="entry name" value="PROTEIN RTA1-RELATED"/>
    <property type="match status" value="1"/>
</dbReference>
<dbReference type="GO" id="GO:0005886">
    <property type="term" value="C:plasma membrane"/>
    <property type="evidence" value="ECO:0007669"/>
    <property type="project" value="UniProtKB-SubCell"/>
</dbReference>
<gene>
    <name evidence="10" type="ORF">CLIB1423_01S07800</name>
</gene>
<comment type="similarity">
    <text evidence="2">Belongs to the lipid-translocating exporter (LTE) (TC 9.A.26.1) family.</text>
</comment>
<dbReference type="EMBL" id="CAKXYY010000001">
    <property type="protein sequence ID" value="CAH2350336.1"/>
    <property type="molecule type" value="Genomic_DNA"/>
</dbReference>
<dbReference type="GO" id="GO:0006869">
    <property type="term" value="P:lipid transport"/>
    <property type="evidence" value="ECO:0007669"/>
    <property type="project" value="UniProtKB-KW"/>
</dbReference>
<evidence type="ECO:0000256" key="4">
    <source>
        <dbReference type="ARBA" id="ARBA00022989"/>
    </source>
</evidence>
<feature type="transmembrane region" description="Helical" evidence="9">
    <location>
        <begin position="213"/>
        <end position="230"/>
    </location>
</feature>
<dbReference type="PANTHER" id="PTHR31465:SF9">
    <property type="entry name" value="SPHINGOID LONG-CHAIN BASE TRANSPORTER RSB1"/>
    <property type="match status" value="1"/>
</dbReference>
<keyword evidence="4 9" id="KW-1133">Transmembrane helix</keyword>
<feature type="transmembrane region" description="Helical" evidence="9">
    <location>
        <begin position="113"/>
        <end position="134"/>
    </location>
</feature>
<feature type="transmembrane region" description="Helical" evidence="9">
    <location>
        <begin position="378"/>
        <end position="402"/>
    </location>
</feature>
<evidence type="ECO:0000313" key="11">
    <source>
        <dbReference type="Proteomes" id="UP000837801"/>
    </source>
</evidence>
<evidence type="ECO:0000256" key="1">
    <source>
        <dbReference type="ARBA" id="ARBA00004651"/>
    </source>
</evidence>
<evidence type="ECO:0000256" key="7">
    <source>
        <dbReference type="ARBA" id="ARBA00037472"/>
    </source>
</evidence>
<evidence type="ECO:0000256" key="6">
    <source>
        <dbReference type="ARBA" id="ARBA00023136"/>
    </source>
</evidence>
<reference evidence="10" key="1">
    <citation type="submission" date="2022-03" db="EMBL/GenBank/DDBJ databases">
        <authorList>
            <person name="Legras J.-L."/>
            <person name="Devillers H."/>
            <person name="Grondin C."/>
        </authorList>
    </citation>
    <scope>NUCLEOTIDE SEQUENCE</scope>
    <source>
        <strain evidence="10">CLIB 1423</strain>
    </source>
</reference>
<proteinExistence type="inferred from homology"/>
<dbReference type="OrthoDB" id="3358017at2759"/>
<dbReference type="Pfam" id="PF04479">
    <property type="entry name" value="RTA1"/>
    <property type="match status" value="1"/>
</dbReference>
<sequence length="438" mass="49143">MATSSFSSWFPSSLPSKTVYSTIAASKVTGYSSLISSAYSVAATETDSSKIESLGYVVNEALASMSIVSAAAVTSTATDTQVLAQAREVISNSTLYLEYRYDTLNKYKYDLNLGANVMFCVLFGAAALFNIGMLWKSRYHWYNVTFIIGTLLECIGFAARVVAVNDTSSTIDYAIQYLCLTVSPTFLMAGIYFIFAQLVVLHGRQFSLLKPMWYSYFFIGSDILTFFIQSGGGGMSASASNGSGNPQTGVYIMVGGIGLQVLSMTIFMGFWFDFLAKTYFKHSLHLEDHNELNKKSFKNFFKFLFNTKSVRSYRFNSLEKSYNPNFQDIRSGRLFYYYPLVITIAVIAIYIRCIYRVVELAEGFHGWLITREWPLMVLDASMLAIAVLITIPFHPVLVFGVVNRIKLSMIKKKADIEQNYNEYNMESGLVPKVDSYDN</sequence>
<dbReference type="Proteomes" id="UP000837801">
    <property type="component" value="Unassembled WGS sequence"/>
</dbReference>
<dbReference type="AlphaFoldDB" id="A0A9P0VVX2"/>
<keyword evidence="3 9" id="KW-0812">Transmembrane</keyword>
<feature type="transmembrane region" description="Helical" evidence="9">
    <location>
        <begin position="335"/>
        <end position="358"/>
    </location>
</feature>
<protein>
    <recommendedName>
        <fullName evidence="8">Sphingoid long-chain base transporter RSB1</fullName>
    </recommendedName>
</protein>
<feature type="transmembrane region" description="Helical" evidence="9">
    <location>
        <begin position="141"/>
        <end position="163"/>
    </location>
</feature>
<keyword evidence="5" id="KW-0445">Lipid transport</keyword>
<evidence type="ECO:0000256" key="2">
    <source>
        <dbReference type="ARBA" id="ARBA00009969"/>
    </source>
</evidence>
<name>A0A9P0VVX2_9ASCO</name>
<feature type="transmembrane region" description="Helical" evidence="9">
    <location>
        <begin position="175"/>
        <end position="201"/>
    </location>
</feature>
<keyword evidence="6 9" id="KW-0472">Membrane</keyword>
<accession>A0A9P0VVX2</accession>
<comment type="caution">
    <text evidence="10">The sequence shown here is derived from an EMBL/GenBank/DDBJ whole genome shotgun (WGS) entry which is preliminary data.</text>
</comment>
<keyword evidence="5" id="KW-0813">Transport</keyword>
<evidence type="ECO:0000313" key="10">
    <source>
        <dbReference type="EMBL" id="CAH2350336.1"/>
    </source>
</evidence>
<feature type="transmembrane region" description="Helical" evidence="9">
    <location>
        <begin position="250"/>
        <end position="272"/>
    </location>
</feature>
<dbReference type="InterPro" id="IPR007568">
    <property type="entry name" value="RTA1"/>
</dbReference>
<evidence type="ECO:0000256" key="5">
    <source>
        <dbReference type="ARBA" id="ARBA00023055"/>
    </source>
</evidence>
<comment type="function">
    <text evidence="7">Catalyzes the ATP-dependent translocation of sphingoid long-chain bases (LCBs) from the cytoplasmic site toward the extracytoplasmic side of the membrane (flip-flop). Involved in the establishment of the functional lipid asymmetry of the plasma membrane. Regulates intracellular levels of LCBs, sphingolipid precursors that are growth inhibitory at increased levels.</text>
</comment>
<comment type="subcellular location">
    <subcellularLocation>
        <location evidence="1">Cell membrane</location>
        <topology evidence="1">Multi-pass membrane protein</topology>
    </subcellularLocation>
</comment>
<evidence type="ECO:0000256" key="9">
    <source>
        <dbReference type="SAM" id="Phobius"/>
    </source>
</evidence>